<dbReference type="InterPro" id="IPR003807">
    <property type="entry name" value="DUF202"/>
</dbReference>
<protein>
    <submittedName>
        <fullName evidence="8">Inner membrane protein YidH</fullName>
    </submittedName>
</protein>
<evidence type="ECO:0000256" key="1">
    <source>
        <dbReference type="ARBA" id="ARBA00004651"/>
    </source>
</evidence>
<sequence>MTDGELMHSENPDKFPDYRFTLANERTFLAWIRTALAFMAAAIAVDQLAIALVPAMLHGILVVVLGLTAAILSLYGYYRWLNNEKAIRQDSALPFPQLLLWLSGGLSAGIVCMLVIMVTV</sequence>
<proteinExistence type="predicted"/>
<feature type="transmembrane region" description="Helical" evidence="6">
    <location>
        <begin position="98"/>
        <end position="118"/>
    </location>
</feature>
<dbReference type="PANTHER" id="PTHR34187:SF2">
    <property type="entry name" value="DUF202 DOMAIN-CONTAINING PROTEIN"/>
    <property type="match status" value="1"/>
</dbReference>
<keyword evidence="3 6" id="KW-0812">Transmembrane</keyword>
<feature type="transmembrane region" description="Helical" evidence="6">
    <location>
        <begin position="57"/>
        <end position="78"/>
    </location>
</feature>
<evidence type="ECO:0000256" key="5">
    <source>
        <dbReference type="ARBA" id="ARBA00023136"/>
    </source>
</evidence>
<dbReference type="AlphaFoldDB" id="A0A6N3BBP4"/>
<dbReference type="PANTHER" id="PTHR34187">
    <property type="entry name" value="FGR18P"/>
    <property type="match status" value="1"/>
</dbReference>
<comment type="subcellular location">
    <subcellularLocation>
        <location evidence="1">Cell membrane</location>
        <topology evidence="1">Multi-pass membrane protein</topology>
    </subcellularLocation>
</comment>
<evidence type="ECO:0000259" key="7">
    <source>
        <dbReference type="Pfam" id="PF02656"/>
    </source>
</evidence>
<keyword evidence="5 6" id="KW-0472">Membrane</keyword>
<reference evidence="8" key="1">
    <citation type="submission" date="2019-11" db="EMBL/GenBank/DDBJ databases">
        <authorList>
            <person name="Feng L."/>
        </authorList>
    </citation>
    <scope>NUCLEOTIDE SEQUENCE</scope>
    <source>
        <strain evidence="8">EMassiliensisLFYP7</strain>
    </source>
</reference>
<dbReference type="InterPro" id="IPR052053">
    <property type="entry name" value="IM_YidH-like"/>
</dbReference>
<gene>
    <name evidence="8" type="primary">yidH_1</name>
    <name evidence="8" type="ORF">EMLFYP7_01153</name>
</gene>
<dbReference type="EMBL" id="CACRTZ010000005">
    <property type="protein sequence ID" value="VYT99928.1"/>
    <property type="molecule type" value="Genomic_DNA"/>
</dbReference>
<dbReference type="GO" id="GO:0005886">
    <property type="term" value="C:plasma membrane"/>
    <property type="evidence" value="ECO:0007669"/>
    <property type="project" value="UniProtKB-SubCell"/>
</dbReference>
<evidence type="ECO:0000313" key="8">
    <source>
        <dbReference type="EMBL" id="VYT99928.1"/>
    </source>
</evidence>
<evidence type="ECO:0000256" key="6">
    <source>
        <dbReference type="SAM" id="Phobius"/>
    </source>
</evidence>
<name>A0A6N3BBP4_9ENTR</name>
<evidence type="ECO:0000256" key="2">
    <source>
        <dbReference type="ARBA" id="ARBA00022475"/>
    </source>
</evidence>
<evidence type="ECO:0000256" key="4">
    <source>
        <dbReference type="ARBA" id="ARBA00022989"/>
    </source>
</evidence>
<feature type="transmembrane region" description="Helical" evidence="6">
    <location>
        <begin position="28"/>
        <end position="45"/>
    </location>
</feature>
<accession>A0A6N3BBP4</accession>
<keyword evidence="2" id="KW-1003">Cell membrane</keyword>
<evidence type="ECO:0000256" key="3">
    <source>
        <dbReference type="ARBA" id="ARBA00022692"/>
    </source>
</evidence>
<feature type="domain" description="DUF202" evidence="7">
    <location>
        <begin position="19"/>
        <end position="85"/>
    </location>
</feature>
<keyword evidence="4 6" id="KW-1133">Transmembrane helix</keyword>
<organism evidence="8">
    <name type="scientific">Phytobacter massiliensis</name>
    <dbReference type="NCBI Taxonomy" id="1485952"/>
    <lineage>
        <taxon>Bacteria</taxon>
        <taxon>Pseudomonadati</taxon>
        <taxon>Pseudomonadota</taxon>
        <taxon>Gammaproteobacteria</taxon>
        <taxon>Enterobacterales</taxon>
        <taxon>Enterobacteriaceae</taxon>
        <taxon>Phytobacter</taxon>
    </lineage>
</organism>
<dbReference type="Pfam" id="PF02656">
    <property type="entry name" value="DUF202"/>
    <property type="match status" value="1"/>
</dbReference>